<evidence type="ECO:0000256" key="1">
    <source>
        <dbReference type="ARBA" id="ARBA00023125"/>
    </source>
</evidence>
<evidence type="ECO:0000313" key="4">
    <source>
        <dbReference type="EMBL" id="BAW22666.1"/>
    </source>
</evidence>
<keyword evidence="1 2" id="KW-0238">DNA-binding</keyword>
<dbReference type="AlphaFoldDB" id="A0A1L7NB32"/>
<reference evidence="5 7" key="2">
    <citation type="submission" date="2020-09" db="EMBL/GenBank/DDBJ databases">
        <title>Co-existence of a novel multidrug-resistance efflux pump with carbapenem resistance gene blaVIM-2 in one megaplasmid in Pseudomonas putida.</title>
        <authorList>
            <person name="Peng K."/>
            <person name="Li R."/>
        </authorList>
    </citation>
    <scope>NUCLEOTIDE SEQUENCE [LARGE SCALE GENOMIC DNA]</scope>
    <source>
        <strain evidence="5 7">ZXPA-20</strain>
    </source>
</reference>
<evidence type="ECO:0000313" key="5">
    <source>
        <dbReference type="EMBL" id="QOD00005.1"/>
    </source>
</evidence>
<dbReference type="EMBL" id="AP015029">
    <property type="protein sequence ID" value="BAW22666.1"/>
    <property type="molecule type" value="Genomic_DNA"/>
</dbReference>
<dbReference type="SUPFAM" id="SSF46689">
    <property type="entry name" value="Homeodomain-like"/>
    <property type="match status" value="1"/>
</dbReference>
<dbReference type="PRINTS" id="PR00455">
    <property type="entry name" value="HTHTETR"/>
</dbReference>
<dbReference type="GO" id="GO:0003700">
    <property type="term" value="F:DNA-binding transcription factor activity"/>
    <property type="evidence" value="ECO:0007669"/>
    <property type="project" value="TreeGrafter"/>
</dbReference>
<dbReference type="GO" id="GO:0000976">
    <property type="term" value="F:transcription cis-regulatory region binding"/>
    <property type="evidence" value="ECO:0007669"/>
    <property type="project" value="TreeGrafter"/>
</dbReference>
<evidence type="ECO:0000313" key="6">
    <source>
        <dbReference type="Proteomes" id="UP000218731"/>
    </source>
</evidence>
<evidence type="ECO:0000313" key="7">
    <source>
        <dbReference type="Proteomes" id="UP000516786"/>
    </source>
</evidence>
<organism evidence="4 6">
    <name type="scientific">Pseudomonas putida</name>
    <name type="common">Arthrobacter siderocapsulatus</name>
    <dbReference type="NCBI Taxonomy" id="303"/>
    <lineage>
        <taxon>Bacteria</taxon>
        <taxon>Pseudomonadati</taxon>
        <taxon>Pseudomonadota</taxon>
        <taxon>Gammaproteobacteria</taxon>
        <taxon>Pseudomonadales</taxon>
        <taxon>Pseudomonadaceae</taxon>
        <taxon>Pseudomonas</taxon>
    </lineage>
</organism>
<dbReference type="PROSITE" id="PS50977">
    <property type="entry name" value="HTH_TETR_2"/>
    <property type="match status" value="1"/>
</dbReference>
<dbReference type="EMBL" id="CP061723">
    <property type="protein sequence ID" value="QOD00005.1"/>
    <property type="molecule type" value="Genomic_DNA"/>
</dbReference>
<dbReference type="InterPro" id="IPR001647">
    <property type="entry name" value="HTH_TetR"/>
</dbReference>
<dbReference type="InterPro" id="IPR009057">
    <property type="entry name" value="Homeodomain-like_sf"/>
</dbReference>
<dbReference type="PANTHER" id="PTHR30055">
    <property type="entry name" value="HTH-TYPE TRANSCRIPTIONAL REGULATOR RUTR"/>
    <property type="match status" value="1"/>
</dbReference>
<dbReference type="Pfam" id="PF00440">
    <property type="entry name" value="TetR_N"/>
    <property type="match status" value="1"/>
</dbReference>
<dbReference type="RefSeq" id="WP_016486003.1">
    <property type="nucleotide sequence ID" value="NZ_AP015029.1"/>
</dbReference>
<dbReference type="Gene3D" id="1.10.357.10">
    <property type="entry name" value="Tetracycline Repressor, domain 2"/>
    <property type="match status" value="1"/>
</dbReference>
<gene>
    <name evidence="5" type="ORF">ID616_10065</name>
    <name evidence="4" type="ORF">KF715C_ch20930</name>
</gene>
<evidence type="ECO:0000259" key="3">
    <source>
        <dbReference type="PROSITE" id="PS50977"/>
    </source>
</evidence>
<dbReference type="Proteomes" id="UP000218731">
    <property type="component" value="Chromosome 1"/>
</dbReference>
<evidence type="ECO:0000256" key="2">
    <source>
        <dbReference type="PROSITE-ProRule" id="PRU00335"/>
    </source>
</evidence>
<dbReference type="Proteomes" id="UP000516786">
    <property type="component" value="Chromosome"/>
</dbReference>
<name>A0A1L7NB32_PSEPU</name>
<accession>A0A1L7NB32</accession>
<sequence length="199" mass="21430">MSSNDQARSRKRLSRDDRRRQLLDMAWQLVREEGTDALSLGRLAEQAGVTKPVVYDHFETRNGLLMALYQEYDARQSQMLAQALASCEASLASRARVIAEAYVDCVMSQGREIPGVSAALAGSPELEALKRAYEQPFLDKCREALAGFSPSGNVGVAGMRLLVGAADALSQAAAAGELEAGQAKAELKAAIIAMVERQT</sequence>
<feature type="domain" description="HTH tetR-type" evidence="3">
    <location>
        <begin position="16"/>
        <end position="76"/>
    </location>
</feature>
<feature type="DNA-binding region" description="H-T-H motif" evidence="2">
    <location>
        <begin position="39"/>
        <end position="58"/>
    </location>
</feature>
<dbReference type="PANTHER" id="PTHR30055:SF223">
    <property type="entry name" value="HTH-TYPE TRANSCRIPTIONAL REGULATOR UIDR"/>
    <property type="match status" value="1"/>
</dbReference>
<reference evidence="4 6" key="1">
    <citation type="submission" date="2015-11" db="EMBL/GenBank/DDBJ databases">
        <title>Complete genome sequencing of a biphenyl-degrading bacterium, Pseudomonas putida KF715 (=NBRC110667).</title>
        <authorList>
            <person name="Suenaga H."/>
            <person name="Fujihara N."/>
            <person name="Watanabe T."/>
            <person name="Hirose J."/>
            <person name="Kimura N."/>
            <person name="Yamazoe A."/>
            <person name="Hosoyama A."/>
            <person name="Shimodaira J."/>
            <person name="Furukawa K."/>
        </authorList>
    </citation>
    <scope>NUCLEOTIDE SEQUENCE [LARGE SCALE GENOMIC DNA]</scope>
    <source>
        <strain evidence="4 6">KF715</strain>
    </source>
</reference>
<proteinExistence type="predicted"/>
<dbReference type="InterPro" id="IPR050109">
    <property type="entry name" value="HTH-type_TetR-like_transc_reg"/>
</dbReference>
<protein>
    <submittedName>
        <fullName evidence="4">TetR family transcriptional regulator</fullName>
    </submittedName>
    <submittedName>
        <fullName evidence="5">TetR/AcrR family transcriptional regulator</fullName>
    </submittedName>
</protein>